<reference evidence="2" key="1">
    <citation type="journal article" date="2013" name="J. Plant Res.">
        <title>Effect of fungi and light on seed germination of three Opuntia species from semiarid lands of central Mexico.</title>
        <authorList>
            <person name="Delgado-Sanchez P."/>
            <person name="Jimenez-Bremont J.F."/>
            <person name="Guerrero-Gonzalez Mde L."/>
            <person name="Flores J."/>
        </authorList>
    </citation>
    <scope>NUCLEOTIDE SEQUENCE</scope>
    <source>
        <tissue evidence="2">Cladode</tissue>
    </source>
</reference>
<feature type="transmembrane region" description="Helical" evidence="1">
    <location>
        <begin position="7"/>
        <end position="35"/>
    </location>
</feature>
<reference evidence="2" key="2">
    <citation type="submission" date="2020-07" db="EMBL/GenBank/DDBJ databases">
        <authorList>
            <person name="Vera ALvarez R."/>
            <person name="Arias-Moreno D.M."/>
            <person name="Jimenez-Jacinto V."/>
            <person name="Jimenez-Bremont J.F."/>
            <person name="Swaminathan K."/>
            <person name="Moose S.P."/>
            <person name="Guerrero-Gonzalez M.L."/>
            <person name="Marino-Ramirez L."/>
            <person name="Landsman D."/>
            <person name="Rodriguez-Kessler M."/>
            <person name="Delgado-Sanchez P."/>
        </authorList>
    </citation>
    <scope>NUCLEOTIDE SEQUENCE</scope>
    <source>
        <tissue evidence="2">Cladode</tissue>
    </source>
</reference>
<organism evidence="2">
    <name type="scientific">Opuntia streptacantha</name>
    <name type="common">Prickly pear cactus</name>
    <name type="synonym">Opuntia cardona</name>
    <dbReference type="NCBI Taxonomy" id="393608"/>
    <lineage>
        <taxon>Eukaryota</taxon>
        <taxon>Viridiplantae</taxon>
        <taxon>Streptophyta</taxon>
        <taxon>Embryophyta</taxon>
        <taxon>Tracheophyta</taxon>
        <taxon>Spermatophyta</taxon>
        <taxon>Magnoliopsida</taxon>
        <taxon>eudicotyledons</taxon>
        <taxon>Gunneridae</taxon>
        <taxon>Pentapetalae</taxon>
        <taxon>Caryophyllales</taxon>
        <taxon>Cactineae</taxon>
        <taxon>Cactaceae</taxon>
        <taxon>Opuntioideae</taxon>
        <taxon>Opuntia</taxon>
    </lineage>
</organism>
<accession>A0A7C8Z0N4</accession>
<sequence>MCWSVDLLHFMFCAFFCPFFFWLGGVGIMAGVQVIHGVSYLFRRYSLFPETDGKLVFRMKLIQMCVFLKYSCICCYSMDSRHCLNGINILAGGHPFVVICATLGGG</sequence>
<keyword evidence="1" id="KW-0472">Membrane</keyword>
<keyword evidence="1" id="KW-1133">Transmembrane helix</keyword>
<name>A0A7C8Z0N4_OPUST</name>
<protein>
    <submittedName>
        <fullName evidence="2">Uncharacterized protein</fullName>
    </submittedName>
</protein>
<evidence type="ECO:0000313" key="2">
    <source>
        <dbReference type="EMBL" id="MBA4631458.1"/>
    </source>
</evidence>
<dbReference type="AlphaFoldDB" id="A0A7C8Z0N4"/>
<keyword evidence="1" id="KW-0812">Transmembrane</keyword>
<evidence type="ECO:0000256" key="1">
    <source>
        <dbReference type="SAM" id="Phobius"/>
    </source>
</evidence>
<proteinExistence type="predicted"/>
<dbReference type="EMBL" id="GISG01077903">
    <property type="protein sequence ID" value="MBA4631458.1"/>
    <property type="molecule type" value="Transcribed_RNA"/>
</dbReference>